<dbReference type="GO" id="GO:0016853">
    <property type="term" value="F:isomerase activity"/>
    <property type="evidence" value="ECO:0007669"/>
    <property type="project" value="UniProtKB-KW"/>
</dbReference>
<gene>
    <name evidence="5" type="ORF">BUALT_Bualt16G0029600</name>
</gene>
<dbReference type="CDD" id="cd05266">
    <property type="entry name" value="SDR_a4"/>
    <property type="match status" value="1"/>
</dbReference>
<keyword evidence="6" id="KW-1185">Reference proteome</keyword>
<keyword evidence="2" id="KW-0520">NAD</keyword>
<sequence length="546" mass="59821">MEICRQSPPINLRFDQNSAYRSQPVRCNLSQSVKSSPGFSIGGQMFILGMGYVGQFFAADLKTKGWVVSGSCTSVGKKKKLEELGYEAYVFDANDPQPEILEIVKNHTHLVVSIPPLGGFGDPLLRHKGLVESVLKDGSLQWLAYLSSTGVYGDCGGAWVDEDYLVRPASEHARARLAAEEQWLCLGHNLGISAQVFRLGGIYGPGRSAIDTILKEEPLSKSQKKRLSKKYTSRVHVADICQALHASISKPSGSKIYNIVDDNPAPRMEVFDLAFKLVEGKFPGLGKQYTSSAGEESGVIEKASMGEKRVSNDRMKKELGLKLLHPSYRSGLLPTQFYTAALYATGTTTLLLRTLYYDYFPKWRNGQEKELNQEVEDLIEPLRPSRQPYSAIPIPSGDNREEAPNEVYYYISARSMAASTSSPIRSYPGPVKSVTSADRIGNHSSSCNEANTPNLLKKYFYKPRPIPPSEHGIGSAYGQWSGWMMTVIYIGSRLPQIWLNLTCPGTEPGISRRGGEIYGGCGGLAPRGVRACVSGEFDSSISSGGS</sequence>
<evidence type="ECO:0000313" key="6">
    <source>
        <dbReference type="Proteomes" id="UP000826271"/>
    </source>
</evidence>
<keyword evidence="3" id="KW-0413">Isomerase</keyword>
<dbReference type="Pfam" id="PF01370">
    <property type="entry name" value="Epimerase"/>
    <property type="match status" value="1"/>
</dbReference>
<feature type="domain" description="NAD-dependent epimerase/dehydratase" evidence="4">
    <location>
        <begin position="140"/>
        <end position="259"/>
    </location>
</feature>
<evidence type="ECO:0000256" key="1">
    <source>
        <dbReference type="ARBA" id="ARBA00007637"/>
    </source>
</evidence>
<evidence type="ECO:0000313" key="5">
    <source>
        <dbReference type="EMBL" id="KAG8367026.1"/>
    </source>
</evidence>
<dbReference type="InterPro" id="IPR036291">
    <property type="entry name" value="NAD(P)-bd_dom_sf"/>
</dbReference>
<dbReference type="AlphaFoldDB" id="A0AAV6W972"/>
<evidence type="ECO:0000256" key="3">
    <source>
        <dbReference type="ARBA" id="ARBA00023235"/>
    </source>
</evidence>
<evidence type="ECO:0000256" key="2">
    <source>
        <dbReference type="ARBA" id="ARBA00023027"/>
    </source>
</evidence>
<dbReference type="EMBL" id="WHWC01000016">
    <property type="protein sequence ID" value="KAG8367026.1"/>
    <property type="molecule type" value="Genomic_DNA"/>
</dbReference>
<dbReference type="SUPFAM" id="SSF51735">
    <property type="entry name" value="NAD(P)-binding Rossmann-fold domains"/>
    <property type="match status" value="1"/>
</dbReference>
<evidence type="ECO:0000259" key="4">
    <source>
        <dbReference type="Pfam" id="PF01370"/>
    </source>
</evidence>
<name>A0AAV6W972_9LAMI</name>
<protein>
    <recommendedName>
        <fullName evidence="4">NAD-dependent epimerase/dehydratase domain-containing protein</fullName>
    </recommendedName>
</protein>
<dbReference type="Gene3D" id="3.40.50.720">
    <property type="entry name" value="NAD(P)-binding Rossmann-like Domain"/>
    <property type="match status" value="1"/>
</dbReference>
<dbReference type="PANTHER" id="PTHR43574">
    <property type="entry name" value="EPIMERASE-RELATED"/>
    <property type="match status" value="1"/>
</dbReference>
<proteinExistence type="inferred from homology"/>
<comment type="similarity">
    <text evidence="1">Belongs to the NAD(P)-dependent epimerase/dehydratase family.</text>
</comment>
<accession>A0AAV6W972</accession>
<comment type="caution">
    <text evidence="5">The sequence shown here is derived from an EMBL/GenBank/DDBJ whole genome shotgun (WGS) entry which is preliminary data.</text>
</comment>
<organism evidence="5 6">
    <name type="scientific">Buddleja alternifolia</name>
    <dbReference type="NCBI Taxonomy" id="168488"/>
    <lineage>
        <taxon>Eukaryota</taxon>
        <taxon>Viridiplantae</taxon>
        <taxon>Streptophyta</taxon>
        <taxon>Embryophyta</taxon>
        <taxon>Tracheophyta</taxon>
        <taxon>Spermatophyta</taxon>
        <taxon>Magnoliopsida</taxon>
        <taxon>eudicotyledons</taxon>
        <taxon>Gunneridae</taxon>
        <taxon>Pentapetalae</taxon>
        <taxon>asterids</taxon>
        <taxon>lamiids</taxon>
        <taxon>Lamiales</taxon>
        <taxon>Scrophulariaceae</taxon>
        <taxon>Buddlejeae</taxon>
        <taxon>Buddleja</taxon>
    </lineage>
</organism>
<dbReference type="InterPro" id="IPR001509">
    <property type="entry name" value="Epimerase_deHydtase"/>
</dbReference>
<reference evidence="5" key="1">
    <citation type="submission" date="2019-10" db="EMBL/GenBank/DDBJ databases">
        <authorList>
            <person name="Zhang R."/>
            <person name="Pan Y."/>
            <person name="Wang J."/>
            <person name="Ma R."/>
            <person name="Yu S."/>
        </authorList>
    </citation>
    <scope>NUCLEOTIDE SEQUENCE</scope>
    <source>
        <strain evidence="5">LA-IB0</strain>
        <tissue evidence="5">Leaf</tissue>
    </source>
</reference>
<dbReference type="Proteomes" id="UP000826271">
    <property type="component" value="Unassembled WGS sequence"/>
</dbReference>